<organism evidence="1 2">
    <name type="scientific">Criibacterium bergeronii</name>
    <dbReference type="NCBI Taxonomy" id="1871336"/>
    <lineage>
        <taxon>Bacteria</taxon>
        <taxon>Bacillati</taxon>
        <taxon>Bacillota</taxon>
        <taxon>Clostridia</taxon>
        <taxon>Peptostreptococcales</taxon>
        <taxon>Filifactoraceae</taxon>
        <taxon>Criibacterium</taxon>
    </lineage>
</organism>
<evidence type="ECO:0000313" key="2">
    <source>
        <dbReference type="Proteomes" id="UP000319424"/>
    </source>
</evidence>
<accession>A0A552V736</accession>
<dbReference type="Proteomes" id="UP000319424">
    <property type="component" value="Unassembled WGS sequence"/>
</dbReference>
<dbReference type="GO" id="GO:0006355">
    <property type="term" value="P:regulation of DNA-templated transcription"/>
    <property type="evidence" value="ECO:0007669"/>
    <property type="project" value="InterPro"/>
</dbReference>
<reference evidence="1 2" key="1">
    <citation type="submission" date="2019-07" db="EMBL/GenBank/DDBJ databases">
        <title>Criibacterium bergeronii gen. nov., sp. nov. isolated from human clinical samples.</title>
        <authorList>
            <person name="Maheux A.F."/>
            <person name="Boudreau D.K."/>
            <person name="Berube E."/>
            <person name="Brodeur S."/>
            <person name="Bernard K.A."/>
            <person name="Abed J.Y."/>
            <person name="Ducrey E."/>
            <person name="Guay E.F."/>
            <person name="Raymond F."/>
            <person name="Corbeil J."/>
            <person name="Domingo M.-C."/>
            <person name="Roy P.H."/>
            <person name="Boissinot M."/>
            <person name="Tocheva E.I."/>
            <person name="Omar R.F."/>
        </authorList>
    </citation>
    <scope>NUCLEOTIDE SEQUENCE [LARGE SCALE GENOMIC DNA]</scope>
    <source>
        <strain evidence="1 2">CCRI-24246</strain>
    </source>
</reference>
<gene>
    <name evidence="1" type="ORF">FL857_06040</name>
</gene>
<protein>
    <submittedName>
        <fullName evidence="1">CopG family transcriptional regulator</fullName>
    </submittedName>
</protein>
<sequence length="51" mass="5977">MGRPTDNPKETRITVRLDEESRDILEKYSKKNSISKNETVRLGIKKLKDNM</sequence>
<proteinExistence type="predicted"/>
<dbReference type="InterPro" id="IPR010985">
    <property type="entry name" value="Ribbon_hlx_hlx"/>
</dbReference>
<dbReference type="AlphaFoldDB" id="A0A552V736"/>
<name>A0A552V736_9FIRM</name>
<dbReference type="CDD" id="cd22235">
    <property type="entry name" value="RHH_CopG_archaea"/>
    <property type="match status" value="1"/>
</dbReference>
<comment type="caution">
    <text evidence="1">The sequence shown here is derived from an EMBL/GenBank/DDBJ whole genome shotgun (WGS) entry which is preliminary data.</text>
</comment>
<evidence type="ECO:0000313" key="1">
    <source>
        <dbReference type="EMBL" id="TRW26275.1"/>
    </source>
</evidence>
<dbReference type="OrthoDB" id="2639393at2"/>
<dbReference type="EMBL" id="VJXW01000007">
    <property type="protein sequence ID" value="TRW26275.1"/>
    <property type="molecule type" value="Genomic_DNA"/>
</dbReference>
<dbReference type="SUPFAM" id="SSF47598">
    <property type="entry name" value="Ribbon-helix-helix"/>
    <property type="match status" value="1"/>
</dbReference>